<name>A0ABQ6I264_9MICO</name>
<feature type="region of interest" description="Disordered" evidence="1">
    <location>
        <begin position="1"/>
        <end position="48"/>
    </location>
</feature>
<gene>
    <name evidence="2" type="ORF">GCM10025864_20020</name>
</gene>
<dbReference type="Pfam" id="PF10009">
    <property type="entry name" value="DUF2252"/>
    <property type="match status" value="1"/>
</dbReference>
<protein>
    <recommendedName>
        <fullName evidence="4">DUF2252 domain-containing protein</fullName>
    </recommendedName>
</protein>
<reference evidence="3" key="1">
    <citation type="journal article" date="2019" name="Int. J. Syst. Evol. Microbiol.">
        <title>The Global Catalogue of Microorganisms (GCM) 10K type strain sequencing project: providing services to taxonomists for standard genome sequencing and annotation.</title>
        <authorList>
            <consortium name="The Broad Institute Genomics Platform"/>
            <consortium name="The Broad Institute Genome Sequencing Center for Infectious Disease"/>
            <person name="Wu L."/>
            <person name="Ma J."/>
        </authorList>
    </citation>
    <scope>NUCLEOTIDE SEQUENCE [LARGE SCALE GENOMIC DNA]</scope>
    <source>
        <strain evidence="3">NBRC 106348</strain>
    </source>
</reference>
<evidence type="ECO:0000313" key="3">
    <source>
        <dbReference type="Proteomes" id="UP001157091"/>
    </source>
</evidence>
<dbReference type="Proteomes" id="UP001157091">
    <property type="component" value="Unassembled WGS sequence"/>
</dbReference>
<dbReference type="PANTHER" id="PTHR39441:SF1">
    <property type="entry name" value="DUF2252 DOMAIN-CONTAINING PROTEIN"/>
    <property type="match status" value="1"/>
</dbReference>
<comment type="caution">
    <text evidence="2">The sequence shown here is derived from an EMBL/GenBank/DDBJ whole genome shotgun (WGS) entry which is preliminary data.</text>
</comment>
<dbReference type="PANTHER" id="PTHR39441">
    <property type="entry name" value="DUF2252 DOMAIN-CONTAINING PROTEIN"/>
    <property type="match status" value="1"/>
</dbReference>
<evidence type="ECO:0008006" key="4">
    <source>
        <dbReference type="Google" id="ProtNLM"/>
    </source>
</evidence>
<feature type="compositionally biased region" description="Basic and acidic residues" evidence="1">
    <location>
        <begin position="23"/>
        <end position="34"/>
    </location>
</feature>
<proteinExistence type="predicted"/>
<dbReference type="RefSeq" id="WP_284293095.1">
    <property type="nucleotide sequence ID" value="NZ_BSUK01000001.1"/>
</dbReference>
<sequence length="474" mass="51605">MATRTTADSAPALPDFGSARPAVAERAERGRSWRSDTPVGAFADWTPSSDRPDPVALLREQDATRVAELVPIRYGRMSASPFAFYRGSAAVMAADLATLPRTGGTTQLCGDAHVANFGVYAAADRSLVFDINDFDETLPGPFEWDVLRLAASLVLAARDRGFEPKVARDAARAAARAYRMATARLARQRTLDVWYARVDEDRIMRTLDTADVGKRTRRTATATFDKARTKTSLRAAEKLTELVDGHVRFREAPPLISREPLRPLDREQYDAVFADYRSTLDDPLRLLLDRFERVDAARKVVGVGSVGTQAYVILLAGRDDDDPLVLQLKQAQPSVLEPHLGASAYDHAGQRVVNGQRYAQAASDILLGWATGPAGRHFYVRQLHDMKGSVDLARVRPRGLTALGELCGATLARAHARSGDAVAVSAYLGDDPDDVTFDKAIGRFARRYADQAEADAAQLDDAIRAGDVEAVTGV</sequence>
<organism evidence="2 3">
    <name type="scientific">Luteimicrobium album</name>
    <dbReference type="NCBI Taxonomy" id="1054550"/>
    <lineage>
        <taxon>Bacteria</taxon>
        <taxon>Bacillati</taxon>
        <taxon>Actinomycetota</taxon>
        <taxon>Actinomycetes</taxon>
        <taxon>Micrococcales</taxon>
        <taxon>Luteimicrobium</taxon>
    </lineage>
</organism>
<keyword evidence="3" id="KW-1185">Reference proteome</keyword>
<dbReference type="EMBL" id="BSUK01000001">
    <property type="protein sequence ID" value="GMA24243.1"/>
    <property type="molecule type" value="Genomic_DNA"/>
</dbReference>
<evidence type="ECO:0000256" key="1">
    <source>
        <dbReference type="SAM" id="MobiDB-lite"/>
    </source>
</evidence>
<dbReference type="InterPro" id="IPR018721">
    <property type="entry name" value="DUF2252"/>
</dbReference>
<evidence type="ECO:0000313" key="2">
    <source>
        <dbReference type="EMBL" id="GMA24243.1"/>
    </source>
</evidence>
<accession>A0ABQ6I264</accession>